<sequence length="522" mass="56534">MKEVTARQLVVGLAVLLTNVLQRTESAAGDNVAEYLVVCELKRLVDAAAAIPDGPTTEDITTPLEDINLLNLSTATSSWYNDKDGKLKKSDGNIDEALKTEWDNLKKKITEATDATGKKIYKRLPVQEWQLTANKKLDRISRAAEAVKIKHSAAVEAAKTAFKEAKDHLTNALYGKGHKAFNKAPLATSLTNNCGHANVGGDYGGLGQALAYDAICICSTSDAGGKTCGTDASTASLSDLQSGDSAKQAWEKVATACPQLKPLQQLTPQQIRGAVSKFAAILGRGEPSGTTASHKNIFGKAANAGTCDMANAGNSCVKYTGILDGKSKQIPWIQEFEDAATKLELGYAKQNEIKSYEHHIQILQEQAWQQYIGAEEELELRAKKIINQLPKTDPKQKQEEDKAKCNNIDKEAECTATQKCKWNAEAKDPKKKCTLSEEAKKEAEKANQETGGKDEKTDCSKLTTQTECEKANEGQTTKVCGWKGENTDGSDKGTYKCRDSSFLLSKHFALSVVSAAFVALLF</sequence>
<evidence type="ECO:0000256" key="5">
    <source>
        <dbReference type="ARBA" id="ARBA00022729"/>
    </source>
</evidence>
<dbReference type="AlphaFoldDB" id="S5FWH1"/>
<evidence type="ECO:0000256" key="3">
    <source>
        <dbReference type="ARBA" id="ARBA00022475"/>
    </source>
</evidence>
<comment type="function">
    <text evidence="1">VSG forms a coat on the surface of the parasite. The trypanosome evades the immune response of the host by expressing a series of antigenically distinct VSGs from an estimated 1000 VSG genes.</text>
</comment>
<evidence type="ECO:0000256" key="9">
    <source>
        <dbReference type="SAM" id="SignalP"/>
    </source>
</evidence>
<proteinExistence type="evidence at transcript level"/>
<evidence type="ECO:0000256" key="8">
    <source>
        <dbReference type="ARBA" id="ARBA00023288"/>
    </source>
</evidence>
<dbReference type="Pfam" id="PF10659">
    <property type="entry name" value="Trypan_glycop_C"/>
    <property type="match status" value="1"/>
</dbReference>
<keyword evidence="3" id="KW-1003">Cell membrane</keyword>
<evidence type="ECO:0000313" key="12">
    <source>
        <dbReference type="EMBL" id="AGQ49992.1"/>
    </source>
</evidence>
<dbReference type="GO" id="GO:0005886">
    <property type="term" value="C:plasma membrane"/>
    <property type="evidence" value="ECO:0007669"/>
    <property type="project" value="UniProtKB-SubCell"/>
</dbReference>
<reference evidence="12" key="2">
    <citation type="submission" date="2013-01" db="EMBL/GenBank/DDBJ databases">
        <authorList>
            <person name="Hall J.P.J."/>
            <person name="Barry J.D."/>
        </authorList>
    </citation>
    <scope>NUCLEOTIDE SEQUENCE</scope>
    <source>
        <strain evidence="12">TREU927/4 GUTat 10.1</strain>
    </source>
</reference>
<evidence type="ECO:0000256" key="7">
    <source>
        <dbReference type="ARBA" id="ARBA00023180"/>
    </source>
</evidence>
<dbReference type="VEuPathDB" id="TriTrypDB:Tb427_000314000"/>
<evidence type="ECO:0000256" key="1">
    <source>
        <dbReference type="ARBA" id="ARBA00002523"/>
    </source>
</evidence>
<accession>S5FWH1</accession>
<protein>
    <submittedName>
        <fullName evidence="12">Variant surface glycoprotein</fullName>
    </submittedName>
</protein>
<keyword evidence="4" id="KW-0336">GPI-anchor</keyword>
<feature type="chain" id="PRO_5004528376" evidence="9">
    <location>
        <begin position="27"/>
        <end position="522"/>
    </location>
</feature>
<evidence type="ECO:0000256" key="2">
    <source>
        <dbReference type="ARBA" id="ARBA00004609"/>
    </source>
</evidence>
<feature type="domain" description="Trypanosome variant surface glycoprotein C-terminal" evidence="10">
    <location>
        <begin position="405"/>
        <end position="521"/>
    </location>
</feature>
<dbReference type="InterPro" id="IPR025932">
    <property type="entry name" value="Trypano_VSG_B_N_dom"/>
</dbReference>
<feature type="domain" description="Trypanosome variant surface glycoprotein B-type N-terminal" evidence="11">
    <location>
        <begin position="14"/>
        <end position="361"/>
    </location>
</feature>
<dbReference type="Pfam" id="PF13206">
    <property type="entry name" value="VSG_B"/>
    <property type="match status" value="1"/>
</dbReference>
<comment type="subcellular location">
    <subcellularLocation>
        <location evidence="2">Cell membrane</location>
        <topology evidence="2">Lipid-anchor</topology>
        <topology evidence="2">GPI-anchor</topology>
    </subcellularLocation>
</comment>
<dbReference type="GO" id="GO:0098552">
    <property type="term" value="C:side of membrane"/>
    <property type="evidence" value="ECO:0007669"/>
    <property type="project" value="UniProtKB-KW"/>
</dbReference>
<evidence type="ECO:0000256" key="6">
    <source>
        <dbReference type="ARBA" id="ARBA00023136"/>
    </source>
</evidence>
<keyword evidence="7" id="KW-0325">Glycoprotein</keyword>
<name>S5FWH1_9TRYP</name>
<organism evidence="12">
    <name type="scientific">Trypanosoma brucei</name>
    <dbReference type="NCBI Taxonomy" id="5691"/>
    <lineage>
        <taxon>Eukaryota</taxon>
        <taxon>Discoba</taxon>
        <taxon>Euglenozoa</taxon>
        <taxon>Kinetoplastea</taxon>
        <taxon>Metakinetoplastina</taxon>
        <taxon>Trypanosomatida</taxon>
        <taxon>Trypanosomatidae</taxon>
        <taxon>Trypanosoma</taxon>
    </lineage>
</organism>
<feature type="signal peptide" evidence="9">
    <location>
        <begin position="1"/>
        <end position="26"/>
    </location>
</feature>
<evidence type="ECO:0000259" key="11">
    <source>
        <dbReference type="Pfam" id="PF13206"/>
    </source>
</evidence>
<dbReference type="SUPFAM" id="SSF118251">
    <property type="entry name" value="Variant surface glycoprotein MITAT 1.2, VSG 221, C-terminal domain"/>
    <property type="match status" value="1"/>
</dbReference>
<dbReference type="InterPro" id="IPR019609">
    <property type="entry name" value="Variant_surf_glycoprt_trypan_C"/>
</dbReference>
<reference evidence="12" key="1">
    <citation type="journal article" date="2013" name="PLoS Pathog.">
        <title>Mosaic VSGs and the Scale of Trypanosoma brucei Antigenic Variation.</title>
        <authorList>
            <person name="Hall J.P."/>
            <person name="Wang H."/>
            <person name="Barry J.D."/>
        </authorList>
    </citation>
    <scope>NUCLEOTIDE SEQUENCE</scope>
    <source>
        <strain evidence="12">TREU927/4 GUTat 10.1</strain>
    </source>
</reference>
<evidence type="ECO:0000259" key="10">
    <source>
        <dbReference type="Pfam" id="PF10659"/>
    </source>
</evidence>
<keyword evidence="6" id="KW-0472">Membrane</keyword>
<dbReference type="InterPro" id="IPR027446">
    <property type="entry name" value="VSG_C_dom_sf"/>
</dbReference>
<keyword evidence="8" id="KW-0449">Lipoprotein</keyword>
<dbReference type="VEuPathDB" id="TriTrypDB:Tb927.11.20430"/>
<gene>
    <name evidence="12" type="primary">VSG</name>
</gene>
<dbReference type="Gene3D" id="4.10.110.20">
    <property type="entry name" value="Variant surface glycoprotein MITAT 1.2, VSG 221, C-terminal domain"/>
    <property type="match status" value="1"/>
</dbReference>
<evidence type="ECO:0000256" key="4">
    <source>
        <dbReference type="ARBA" id="ARBA00022622"/>
    </source>
</evidence>
<dbReference type="EMBL" id="KC434648">
    <property type="protein sequence ID" value="AGQ49992.1"/>
    <property type="molecule type" value="mRNA"/>
</dbReference>
<keyword evidence="5 9" id="KW-0732">Signal</keyword>